<comment type="caution">
    <text evidence="5">The sequence shown here is derived from an EMBL/GenBank/DDBJ whole genome shotgun (WGS) entry which is preliminary data.</text>
</comment>
<keyword evidence="6" id="KW-1185">Reference proteome</keyword>
<evidence type="ECO:0000259" key="4">
    <source>
        <dbReference type="PROSITE" id="PS51084"/>
    </source>
</evidence>
<evidence type="ECO:0000256" key="1">
    <source>
        <dbReference type="ARBA" id="ARBA00022741"/>
    </source>
</evidence>
<evidence type="ECO:0000256" key="3">
    <source>
        <dbReference type="PROSITE-ProRule" id="PRU00464"/>
    </source>
</evidence>
<dbReference type="InterPro" id="IPR036265">
    <property type="entry name" value="HIT-like_sf"/>
</dbReference>
<dbReference type="Proteomes" id="UP001159364">
    <property type="component" value="Linkage Group LG11"/>
</dbReference>
<dbReference type="InterPro" id="IPR019808">
    <property type="entry name" value="Histidine_triad_CS"/>
</dbReference>
<dbReference type="InterPro" id="IPR011146">
    <property type="entry name" value="HIT-like"/>
</dbReference>
<evidence type="ECO:0000313" key="6">
    <source>
        <dbReference type="Proteomes" id="UP001159364"/>
    </source>
</evidence>
<dbReference type="GO" id="GO:0000166">
    <property type="term" value="F:nucleotide binding"/>
    <property type="evidence" value="ECO:0007669"/>
    <property type="project" value="UniProtKB-KW"/>
</dbReference>
<dbReference type="GO" id="GO:0047627">
    <property type="term" value="F:adenylylsulfatase activity"/>
    <property type="evidence" value="ECO:0007669"/>
    <property type="project" value="UniProtKB-ARBA"/>
</dbReference>
<dbReference type="SUPFAM" id="SSF54197">
    <property type="entry name" value="HIT-like"/>
    <property type="match status" value="1"/>
</dbReference>
<keyword evidence="2" id="KW-0378">Hydrolase</keyword>
<dbReference type="PANTHER" id="PTHR46243">
    <property type="entry name" value="BIS(5'-ADENOSYL)-TRIPHOSPHATASE"/>
    <property type="match status" value="1"/>
</dbReference>
<sequence length="160" mass="17869">MCVTSSTPSALTARKSFLPSDPLPLAEEENHYTFGPHKIHPKGVFYTTAFSYVMVNLRPVRPGNSFSRFTYAFPFSSLSLSLREVKRFVDLTAPETIDLWLTAQKVGSLLESFHKATSLTFTIQDGPQSGQTVAHVHIHILPRKAGDFDRSDDIYDAGFM</sequence>
<proteinExistence type="predicted"/>
<organism evidence="5 6">
    <name type="scientific">Erythroxylum novogranatense</name>
    <dbReference type="NCBI Taxonomy" id="1862640"/>
    <lineage>
        <taxon>Eukaryota</taxon>
        <taxon>Viridiplantae</taxon>
        <taxon>Streptophyta</taxon>
        <taxon>Embryophyta</taxon>
        <taxon>Tracheophyta</taxon>
        <taxon>Spermatophyta</taxon>
        <taxon>Magnoliopsida</taxon>
        <taxon>eudicotyledons</taxon>
        <taxon>Gunneridae</taxon>
        <taxon>Pentapetalae</taxon>
        <taxon>rosids</taxon>
        <taxon>fabids</taxon>
        <taxon>Malpighiales</taxon>
        <taxon>Erythroxylaceae</taxon>
        <taxon>Erythroxylum</taxon>
    </lineage>
</organism>
<dbReference type="PROSITE" id="PS51084">
    <property type="entry name" value="HIT_2"/>
    <property type="match status" value="1"/>
</dbReference>
<dbReference type="FunFam" id="3.30.428.10:FF:000011">
    <property type="entry name" value="Fragile histidine triad"/>
    <property type="match status" value="1"/>
</dbReference>
<name>A0AAV8SHI5_9ROSI</name>
<dbReference type="AlphaFoldDB" id="A0AAV8SHI5"/>
<dbReference type="EMBL" id="JAIWQS010000011">
    <property type="protein sequence ID" value="KAJ8751569.1"/>
    <property type="molecule type" value="Genomic_DNA"/>
</dbReference>
<reference evidence="5 6" key="1">
    <citation type="submission" date="2021-09" db="EMBL/GenBank/DDBJ databases">
        <title>Genomic insights and catalytic innovation underlie evolution of tropane alkaloids biosynthesis.</title>
        <authorList>
            <person name="Wang Y.-J."/>
            <person name="Tian T."/>
            <person name="Huang J.-P."/>
            <person name="Huang S.-X."/>
        </authorList>
    </citation>
    <scope>NUCLEOTIDE SEQUENCE [LARGE SCALE GENOMIC DNA]</scope>
    <source>
        <strain evidence="5">KIB-2018</strain>
        <tissue evidence="5">Leaf</tissue>
    </source>
</reference>
<feature type="domain" description="HIT" evidence="4">
    <location>
        <begin position="31"/>
        <end position="150"/>
    </location>
</feature>
<evidence type="ECO:0000256" key="2">
    <source>
        <dbReference type="ARBA" id="ARBA00022801"/>
    </source>
</evidence>
<accession>A0AAV8SHI5</accession>
<feature type="short sequence motif" description="Histidine triad motif" evidence="3">
    <location>
        <begin position="135"/>
        <end position="139"/>
    </location>
</feature>
<gene>
    <name evidence="5" type="ORF">K2173_016814</name>
</gene>
<dbReference type="Gene3D" id="3.30.428.10">
    <property type="entry name" value="HIT-like"/>
    <property type="match status" value="1"/>
</dbReference>
<keyword evidence="1" id="KW-0547">Nucleotide-binding</keyword>
<dbReference type="InterPro" id="IPR051884">
    <property type="entry name" value="Bis(5'-adenosyl)-TPase_reg"/>
</dbReference>
<dbReference type="PANTHER" id="PTHR46243:SF1">
    <property type="entry name" value="BIS(5'-ADENOSYL)-TRIPHOSPHATASE"/>
    <property type="match status" value="1"/>
</dbReference>
<dbReference type="PROSITE" id="PS00892">
    <property type="entry name" value="HIT_1"/>
    <property type="match status" value="1"/>
</dbReference>
<protein>
    <recommendedName>
        <fullName evidence="4">HIT domain-containing protein</fullName>
    </recommendedName>
</protein>
<evidence type="ECO:0000313" key="5">
    <source>
        <dbReference type="EMBL" id="KAJ8751569.1"/>
    </source>
</evidence>
<dbReference type="Pfam" id="PF01230">
    <property type="entry name" value="HIT"/>
    <property type="match status" value="1"/>
</dbReference>